<dbReference type="Gene3D" id="3.60.21.10">
    <property type="match status" value="1"/>
</dbReference>
<dbReference type="InterPro" id="IPR019079">
    <property type="entry name" value="Capsule_synth_CapA"/>
</dbReference>
<dbReference type="EMBL" id="JAAMOZ010000002">
    <property type="protein sequence ID" value="NIH58164.1"/>
    <property type="molecule type" value="Genomic_DNA"/>
</dbReference>
<dbReference type="Proteomes" id="UP000749311">
    <property type="component" value="Unassembled WGS sequence"/>
</dbReference>
<feature type="domain" description="Capsule synthesis protein CapA" evidence="2">
    <location>
        <begin position="225"/>
        <end position="480"/>
    </location>
</feature>
<proteinExistence type="inferred from homology"/>
<protein>
    <submittedName>
        <fullName evidence="3">Poly-gamma-glutamate synthesis protein (Capsule biosynthesis protein)</fullName>
    </submittedName>
</protein>
<evidence type="ECO:0000259" key="2">
    <source>
        <dbReference type="SMART" id="SM00854"/>
    </source>
</evidence>
<reference evidence="3 4" key="1">
    <citation type="submission" date="2020-02" db="EMBL/GenBank/DDBJ databases">
        <title>Sequencing the genomes of 1000 actinobacteria strains.</title>
        <authorList>
            <person name="Klenk H.-P."/>
        </authorList>
    </citation>
    <scope>NUCLEOTIDE SEQUENCE [LARGE SCALE GENOMIC DNA]</scope>
    <source>
        <strain evidence="3 4">DSM 19609</strain>
    </source>
</reference>
<evidence type="ECO:0000256" key="1">
    <source>
        <dbReference type="ARBA" id="ARBA00005662"/>
    </source>
</evidence>
<dbReference type="Pfam" id="PF09587">
    <property type="entry name" value="PGA_cap"/>
    <property type="match status" value="1"/>
</dbReference>
<gene>
    <name evidence="3" type="ORF">FB473_002856</name>
</gene>
<organism evidence="3 4">
    <name type="scientific">Brooklawnia cerclae</name>
    <dbReference type="NCBI Taxonomy" id="349934"/>
    <lineage>
        <taxon>Bacteria</taxon>
        <taxon>Bacillati</taxon>
        <taxon>Actinomycetota</taxon>
        <taxon>Actinomycetes</taxon>
        <taxon>Propionibacteriales</taxon>
        <taxon>Propionibacteriaceae</taxon>
        <taxon>Brooklawnia</taxon>
    </lineage>
</organism>
<dbReference type="InterPro" id="IPR029052">
    <property type="entry name" value="Metallo-depent_PP-like"/>
</dbReference>
<dbReference type="SMART" id="SM00854">
    <property type="entry name" value="PGA_cap"/>
    <property type="match status" value="1"/>
</dbReference>
<keyword evidence="4" id="KW-1185">Reference proteome</keyword>
<dbReference type="SUPFAM" id="SSF56300">
    <property type="entry name" value="Metallo-dependent phosphatases"/>
    <property type="match status" value="1"/>
</dbReference>
<evidence type="ECO:0000313" key="3">
    <source>
        <dbReference type="EMBL" id="NIH58164.1"/>
    </source>
</evidence>
<evidence type="ECO:0000313" key="4">
    <source>
        <dbReference type="Proteomes" id="UP000749311"/>
    </source>
</evidence>
<dbReference type="RefSeq" id="WP_167169989.1">
    <property type="nucleotide sequence ID" value="NZ_BAAAOO010000006.1"/>
</dbReference>
<dbReference type="PANTHER" id="PTHR33393:SF12">
    <property type="entry name" value="CAPSULE BIOSYNTHESIS PROTEIN CAPA"/>
    <property type="match status" value="1"/>
</dbReference>
<name>A0ABX0SIJ8_9ACTN</name>
<accession>A0ABX0SIJ8</accession>
<sequence>MEITPDDLAGAVALNDVITRYIATHESEVTDTLHRVSTGELDMVETLSDTEKDIARRLFAWMIEVGPANAWAVLGAAATAAASLLVDDEGHGVSPAFLVEAALRAARDAYMALDPEFGTRPPFSDIEGILREASEGYERHGLLGLALIMLSYIFYESFHYPQPETGVYDIADNTFDKVKWVYRYWYNQLEVAERGSGLEAFFRAQILGNPFGIDDSAIGPVQRLSLSCAGDLLAVDRLTEANTAHLFDDIVDFYSSADIVSANLESTVYEGAIPGRDEDPGKPYRMNTSRAMFDKFRDEAGINYFSTATNHANDWGTEGLLGTLDVLRESGAYHSGTADSEEQQEGVVVVEQNGIKVALLSYTFDLNGRAVPADMPYLVNEVRFNDVNPAPDYSLIRRQITAARDKGAEFIVAYCHWGWEFEMYPHVNITEAAHDIVALGVDVILGNHPHVSQPAQVIERGSGQPNALVFYAFGDFVSYHPQSRNSKLAYAVKFDIAKVQTASRTYVSWDHLEALPMYIVNAHLGGDSYDCRIVKFESVLADPDDYGLTDWEKSELPHLRDVVWDQILSPLSHIPAGGWSD</sequence>
<comment type="similarity">
    <text evidence="1">Belongs to the CapA family.</text>
</comment>
<dbReference type="InterPro" id="IPR052169">
    <property type="entry name" value="CW_Biosynth-Accessory"/>
</dbReference>
<dbReference type="PANTHER" id="PTHR33393">
    <property type="entry name" value="POLYGLUTAMINE SYNTHESIS ACCESSORY PROTEIN RV0574C-RELATED"/>
    <property type="match status" value="1"/>
</dbReference>
<comment type="caution">
    <text evidence="3">The sequence shown here is derived from an EMBL/GenBank/DDBJ whole genome shotgun (WGS) entry which is preliminary data.</text>
</comment>